<protein>
    <recommendedName>
        <fullName evidence="3">DNA-binding protein</fullName>
    </recommendedName>
</protein>
<reference evidence="1 2" key="1">
    <citation type="submission" date="2018-06" db="EMBL/GenBank/DDBJ databases">
        <authorList>
            <consortium name="Pathogen Informatics"/>
            <person name="Doyle S."/>
        </authorList>
    </citation>
    <scope>NUCLEOTIDE SEQUENCE [LARGE SCALE GENOMIC DNA]</scope>
    <source>
        <strain evidence="1 2">NCTC10254</strain>
    </source>
</reference>
<comment type="caution">
    <text evidence="1">The sequence shown here is derived from an EMBL/GenBank/DDBJ whole genome shotgun (WGS) entry which is preliminary data.</text>
</comment>
<gene>
    <name evidence="1" type="ORF">NCTC10254_00344</name>
</gene>
<proteinExistence type="predicted"/>
<dbReference type="EMBL" id="UARK01000001">
    <property type="protein sequence ID" value="SPW23980.1"/>
    <property type="molecule type" value="Genomic_DNA"/>
</dbReference>
<dbReference type="RefSeq" id="WP_005519867.1">
    <property type="nucleotide sequence ID" value="NZ_CAJPQJ010000029.1"/>
</dbReference>
<dbReference type="GeneID" id="84573227"/>
<evidence type="ECO:0008006" key="3">
    <source>
        <dbReference type="Google" id="ProtNLM"/>
    </source>
</evidence>
<evidence type="ECO:0000313" key="1">
    <source>
        <dbReference type="EMBL" id="SPW23980.1"/>
    </source>
</evidence>
<dbReference type="Proteomes" id="UP000249886">
    <property type="component" value="Unassembled WGS sequence"/>
</dbReference>
<accession>A0A3S4YCN6</accession>
<organism evidence="1 2">
    <name type="scientific">Corynebacterium matruchotii</name>
    <dbReference type="NCBI Taxonomy" id="43768"/>
    <lineage>
        <taxon>Bacteria</taxon>
        <taxon>Bacillati</taxon>
        <taxon>Actinomycetota</taxon>
        <taxon>Actinomycetes</taxon>
        <taxon>Mycobacteriales</taxon>
        <taxon>Corynebacteriaceae</taxon>
        <taxon>Corynebacterium</taxon>
    </lineage>
</organism>
<evidence type="ECO:0000313" key="2">
    <source>
        <dbReference type="Proteomes" id="UP000249886"/>
    </source>
</evidence>
<sequence length="174" mass="19728">MTTIIPLRVTGLDMSDDATACRLYEQWGAELATKNDVTMLLLTIDDTDDIISTVADSISQITLAFPEVVAESVYRDLVSLSDIADRVGVTKEAVRKWTMLTTTPFPHQFSTIGAGQKVWDWIDVYDWLTQVKKFDMEDEFLPTRKQVIAIDAYLARIPDCIELEWNHLQLKAQA</sequence>
<dbReference type="AlphaFoldDB" id="A0A3S4YCN6"/>
<name>A0A3S4YCN6_9CORY</name>